<reference evidence="1 2" key="2">
    <citation type="journal article" date="2022" name="Mol. Ecol. Resour.">
        <title>The genomes of chicory, endive, great burdock and yacon provide insights into Asteraceae paleo-polyploidization history and plant inulin production.</title>
        <authorList>
            <person name="Fan W."/>
            <person name="Wang S."/>
            <person name="Wang H."/>
            <person name="Wang A."/>
            <person name="Jiang F."/>
            <person name="Liu H."/>
            <person name="Zhao H."/>
            <person name="Xu D."/>
            <person name="Zhang Y."/>
        </authorList>
    </citation>
    <scope>NUCLEOTIDE SEQUENCE [LARGE SCALE GENOMIC DNA]</scope>
    <source>
        <strain evidence="2">cv. Punajuju</strain>
        <tissue evidence="1">Leaves</tissue>
    </source>
</reference>
<reference evidence="2" key="1">
    <citation type="journal article" date="2022" name="Mol. Ecol. Resour.">
        <title>The genomes of chicory, endive, great burdock and yacon provide insights into Asteraceae palaeo-polyploidization history and plant inulin production.</title>
        <authorList>
            <person name="Fan W."/>
            <person name="Wang S."/>
            <person name="Wang H."/>
            <person name="Wang A."/>
            <person name="Jiang F."/>
            <person name="Liu H."/>
            <person name="Zhao H."/>
            <person name="Xu D."/>
            <person name="Zhang Y."/>
        </authorList>
    </citation>
    <scope>NUCLEOTIDE SEQUENCE [LARGE SCALE GENOMIC DNA]</scope>
    <source>
        <strain evidence="2">cv. Punajuju</strain>
    </source>
</reference>
<dbReference type="EMBL" id="CM042010">
    <property type="protein sequence ID" value="KAI3781584.1"/>
    <property type="molecule type" value="Genomic_DNA"/>
</dbReference>
<keyword evidence="2" id="KW-1185">Reference proteome</keyword>
<proteinExistence type="predicted"/>
<organism evidence="1 2">
    <name type="scientific">Cichorium intybus</name>
    <name type="common">Chicory</name>
    <dbReference type="NCBI Taxonomy" id="13427"/>
    <lineage>
        <taxon>Eukaryota</taxon>
        <taxon>Viridiplantae</taxon>
        <taxon>Streptophyta</taxon>
        <taxon>Embryophyta</taxon>
        <taxon>Tracheophyta</taxon>
        <taxon>Spermatophyta</taxon>
        <taxon>Magnoliopsida</taxon>
        <taxon>eudicotyledons</taxon>
        <taxon>Gunneridae</taxon>
        <taxon>Pentapetalae</taxon>
        <taxon>asterids</taxon>
        <taxon>campanulids</taxon>
        <taxon>Asterales</taxon>
        <taxon>Asteraceae</taxon>
        <taxon>Cichorioideae</taxon>
        <taxon>Cichorieae</taxon>
        <taxon>Cichoriinae</taxon>
        <taxon>Cichorium</taxon>
    </lineage>
</organism>
<name>A0ACB9GD91_CICIN</name>
<evidence type="ECO:0000313" key="2">
    <source>
        <dbReference type="Proteomes" id="UP001055811"/>
    </source>
</evidence>
<gene>
    <name evidence="1" type="ORF">L2E82_11602</name>
</gene>
<comment type="caution">
    <text evidence="1">The sequence shown here is derived from an EMBL/GenBank/DDBJ whole genome shotgun (WGS) entry which is preliminary data.</text>
</comment>
<protein>
    <submittedName>
        <fullName evidence="1">Uncharacterized protein</fullName>
    </submittedName>
</protein>
<evidence type="ECO:0000313" key="1">
    <source>
        <dbReference type="EMBL" id="KAI3781584.1"/>
    </source>
</evidence>
<accession>A0ACB9GD91</accession>
<dbReference type="Proteomes" id="UP001055811">
    <property type="component" value="Linkage Group LG02"/>
</dbReference>
<sequence length="312" mass="35185">MKLRSLDSYSMIAYQCLKESRNERPTMGQILEELVNAFEHQASKKTPDIARVGPWGRKTGGPQNYWSFILENGHNLKKIVIDHGDIIYSLMITSACEGVVHDFEKAGGWNGGDTVSEVMFDEDEELIGINGTVGTYNGYTVISSISFFTNKSAHGPFGQATKSAFSVSWLNGSFSGFYGLAGYYIDGIGVYLKASEKIIWVGPWGRDSGDEPNRWSFKLEENHHLSKIIIDHGDLIYSLIFTTKYRGLYQESKKFGGWIGGDKVSEMGRRYVTWEMKGEEEVVPDRPVEFEELYFDKSTTSSRRHGPDWKGC</sequence>